<organism evidence="6 7">
    <name type="scientific">Candidatus Colimorpha enterica</name>
    <dbReference type="NCBI Taxonomy" id="3083063"/>
    <lineage>
        <taxon>Bacteria</taxon>
        <taxon>Pseudomonadati</taxon>
        <taxon>Bacteroidota</taxon>
        <taxon>Bacteroidia</taxon>
        <taxon>Bacteroidales</taxon>
        <taxon>Candidatus Colimorpha</taxon>
    </lineage>
</organism>
<evidence type="ECO:0000256" key="3">
    <source>
        <dbReference type="PROSITE-ProRule" id="PRU00493"/>
    </source>
</evidence>
<dbReference type="PROSITE" id="PS51149">
    <property type="entry name" value="GLY_RADICAL_2"/>
    <property type="match status" value="1"/>
</dbReference>
<dbReference type="InterPro" id="IPR004184">
    <property type="entry name" value="PFL_dom"/>
</dbReference>
<keyword evidence="2" id="KW-0456">Lyase</keyword>
<feature type="modified residue" description="Glycine radical" evidence="3">
    <location>
        <position position="677"/>
    </location>
</feature>
<keyword evidence="1 3" id="KW-0556">Organic radical</keyword>
<accession>R6TYY3</accession>
<sequence length="701" mass="79730">MFDCINDYFIVRSENMYNEKLYHTVLDKTHHAYRHQFDVTRASDYRDKNIPPVKRMAMRLHDVFEQETPVILEEQRIVFIRTVTDIPGIFTDEEWADVKAHHFIHELGYLSNICADYRSVIADGLDRRREEAVLRLADAVREDDNEGAAFLRAAISQIDTVFGLCDRYRAEAEKLGREDIVSVFDRIPHKGASTFREMLQFFRILHYTLWAEGEYHNTIGRFDLYAYPYLKHDLESGVLDEKAAESLLEEFFLTFNLDNDIYTGVQLGDNGQSMMLGGVDSEGNDAYNLLSRMCLRTSCELKLIDPKINLRVSGSTPFERYIEGTRLTKAGLGFPQYSNDDVVIPGLVRLGYDIKDARNYSVAACWEFIIAGCAMDIPNIGALSYPKVLQDVMYERLESAASFDEFMSFIREGIFREADRIVSGIHDLYIIPAPFYSVLMDGCIERARDITTGSKYNNFGIHGTGIATAADSLEAIRDHVFDKKDITPSDMIKAVKNDFAGYEELLHSCRYEEAKLGDDNDSVDGIAAKLVGWFADSLEGRHNERGGIFRAGTGSAMFYLWHANGIDASPDGRRKGEPFGTNFSPSLYVRSKGPFSVISSFTKEPVGRAINGGPLTMEFHSSVFDTEDGIKSVAALVKQYIDMGGHQLQLNSINRDRLIDAQKHPENYKNLIVRIWGWSAYFVELDREYQDHLIARQEFHE</sequence>
<dbReference type="PANTHER" id="PTHR43641">
    <property type="entry name" value="FORMATE ACETYLTRANSFERASE 3-RELATED"/>
    <property type="match status" value="1"/>
</dbReference>
<dbReference type="Pfam" id="PF02901">
    <property type="entry name" value="PFL-like"/>
    <property type="match status" value="1"/>
</dbReference>
<evidence type="ECO:0000259" key="4">
    <source>
        <dbReference type="PROSITE" id="PS51149"/>
    </source>
</evidence>
<dbReference type="EMBL" id="CBFW010000267">
    <property type="protein sequence ID" value="CDC75019.1"/>
    <property type="molecule type" value="Genomic_DNA"/>
</dbReference>
<dbReference type="AlphaFoldDB" id="R6TYY3"/>
<dbReference type="Proteomes" id="UP000017938">
    <property type="component" value="Unassembled WGS sequence"/>
</dbReference>
<dbReference type="STRING" id="1263015.BN580_01721"/>
<dbReference type="InterPro" id="IPR051215">
    <property type="entry name" value="GRE"/>
</dbReference>
<dbReference type="PROSITE" id="PS51554">
    <property type="entry name" value="PFL"/>
    <property type="match status" value="1"/>
</dbReference>
<protein>
    <submittedName>
        <fullName evidence="6">Putative formate acetyltransferase</fullName>
    </submittedName>
</protein>
<evidence type="ECO:0000256" key="1">
    <source>
        <dbReference type="ARBA" id="ARBA00022818"/>
    </source>
</evidence>
<dbReference type="Gene3D" id="3.20.70.20">
    <property type="match status" value="1"/>
</dbReference>
<feature type="domain" description="Glycine radical" evidence="4">
    <location>
        <begin position="581"/>
        <end position="701"/>
    </location>
</feature>
<dbReference type="GO" id="GO:0016829">
    <property type="term" value="F:lyase activity"/>
    <property type="evidence" value="ECO:0007669"/>
    <property type="project" value="UniProtKB-KW"/>
</dbReference>
<feature type="domain" description="PFL" evidence="5">
    <location>
        <begin position="1"/>
        <end position="574"/>
    </location>
</feature>
<proteinExistence type="predicted"/>
<dbReference type="PANTHER" id="PTHR43641:SF2">
    <property type="entry name" value="DEHYDRATASE YBIW-RELATED"/>
    <property type="match status" value="1"/>
</dbReference>
<evidence type="ECO:0000259" key="5">
    <source>
        <dbReference type="PROSITE" id="PS51554"/>
    </source>
</evidence>
<evidence type="ECO:0000313" key="6">
    <source>
        <dbReference type="EMBL" id="CDC75019.1"/>
    </source>
</evidence>
<evidence type="ECO:0000256" key="2">
    <source>
        <dbReference type="ARBA" id="ARBA00023239"/>
    </source>
</evidence>
<dbReference type="GO" id="GO:0005829">
    <property type="term" value="C:cytosol"/>
    <property type="evidence" value="ECO:0007669"/>
    <property type="project" value="TreeGrafter"/>
</dbReference>
<dbReference type="SUPFAM" id="SSF51998">
    <property type="entry name" value="PFL-like glycyl radical enzymes"/>
    <property type="match status" value="1"/>
</dbReference>
<evidence type="ECO:0000313" key="7">
    <source>
        <dbReference type="Proteomes" id="UP000017938"/>
    </source>
</evidence>
<gene>
    <name evidence="6" type="ORF">BN580_01721</name>
</gene>
<dbReference type="GO" id="GO:0016740">
    <property type="term" value="F:transferase activity"/>
    <property type="evidence" value="ECO:0007669"/>
    <property type="project" value="UniProtKB-KW"/>
</dbReference>
<keyword evidence="6" id="KW-0808">Transferase</keyword>
<name>R6TYY3_9BACT</name>
<dbReference type="InterPro" id="IPR001150">
    <property type="entry name" value="Gly_radical"/>
</dbReference>
<dbReference type="Pfam" id="PF01228">
    <property type="entry name" value="Gly_radical"/>
    <property type="match status" value="1"/>
</dbReference>
<reference evidence="6" key="1">
    <citation type="submission" date="2012-11" db="EMBL/GenBank/DDBJ databases">
        <title>Dependencies among metagenomic species, viruses, plasmids and units of genetic variation.</title>
        <authorList>
            <person name="Nielsen H.B."/>
            <person name="Almeida M."/>
            <person name="Juncker A.S."/>
            <person name="Rasmussen S."/>
            <person name="Li J."/>
            <person name="Sunagawa S."/>
            <person name="Plichta D."/>
            <person name="Gautier L."/>
            <person name="Le Chatelier E."/>
            <person name="Peletier E."/>
            <person name="Bonde I."/>
            <person name="Nielsen T."/>
            <person name="Manichanh C."/>
            <person name="Arumugam M."/>
            <person name="Batto J."/>
            <person name="Santos M.B.Q.D."/>
            <person name="Blom N."/>
            <person name="Borruel N."/>
            <person name="Burgdorf K.S."/>
            <person name="Boumezbeur F."/>
            <person name="Casellas F."/>
            <person name="Dore J."/>
            <person name="Guarner F."/>
            <person name="Hansen T."/>
            <person name="Hildebrand F."/>
            <person name="Kaas R.S."/>
            <person name="Kennedy S."/>
            <person name="Kristiansen K."/>
            <person name="Kultima J.R."/>
            <person name="Leonard P."/>
            <person name="Levenez F."/>
            <person name="Lund O."/>
            <person name="Moumen B."/>
            <person name="Le Paslier D."/>
            <person name="Pons N."/>
            <person name="Pedersen O."/>
            <person name="Prifti E."/>
            <person name="Qin J."/>
            <person name="Raes J."/>
            <person name="Tap J."/>
            <person name="Tims S."/>
            <person name="Ussery D.W."/>
            <person name="Yamada T."/>
            <person name="MetaHit consortium"/>
            <person name="Renault P."/>
            <person name="Sicheritz-Ponten T."/>
            <person name="Bork P."/>
            <person name="Wang J."/>
            <person name="Brunak S."/>
            <person name="Ehrlich S.D."/>
        </authorList>
    </citation>
    <scope>NUCLEOTIDE SEQUENCE [LARGE SCALE GENOMIC DNA]</scope>
</reference>
<comment type="caution">
    <text evidence="6">The sequence shown here is derived from an EMBL/GenBank/DDBJ whole genome shotgun (WGS) entry which is preliminary data.</text>
</comment>